<evidence type="ECO:0000256" key="6">
    <source>
        <dbReference type="ARBA" id="ARBA00049024"/>
    </source>
</evidence>
<keyword evidence="10" id="KW-1185">Reference proteome</keyword>
<dbReference type="UniPathway" id="UPA00098">
    <property type="reaction ID" value="UER00360"/>
</dbReference>
<sequence length="446" mass="48180">MVEAPFFSPALRRPSHVFSFSDRSMTDSEIQAAIHDMGRRARAAAHELVKLSTAQKNTILLAMADEIEAQESHILTENAKDLERAAANGLSKAMIDRLTLDPKRLKAIAQAVREVAALPDPVGEVLEQRTRPNGLLITKKRVPIGVIGIIFESRPNVTTDAASLCFKTGNATLLRGGSEAIHSNVALAAALQAGGERAGLPADSVQLIPFTDRSSVEHMAKMDQYLDLIIPRGGKGLIEKVVSTARMPVIKHYDGVCHVYVNREADQTMAADIIINAKTQKPGVCNALETVLVDREIAATFYPVLGQRLAAAGVAIHADPEAQAQLGVPSEPATEQDWGTEWLDLILSTKTVAGPDEAITHINRYGSHHTDSIITRDRALAERFQHEVDSAVVLHNASTRFNDGGEFGFGAEIGISTDKLHARGPMGLAELCSYKYLIDGSGQVRQ</sequence>
<comment type="function">
    <text evidence="7">Catalyzes the NADPH-dependent reduction of L-glutamate 5-phosphate into L-glutamate 5-semialdehyde and phosphate. The product spontaneously undergoes cyclization to form 1-pyrroline-5-carboxylate.</text>
</comment>
<dbReference type="Proteomes" id="UP000190774">
    <property type="component" value="Unassembled WGS sequence"/>
</dbReference>
<dbReference type="SUPFAM" id="SSF53720">
    <property type="entry name" value="ALDH-like"/>
    <property type="match status" value="1"/>
</dbReference>
<comment type="catalytic activity">
    <reaction evidence="6 7">
        <text>L-glutamate 5-semialdehyde + phosphate + NADP(+) = L-glutamyl 5-phosphate + NADPH + H(+)</text>
        <dbReference type="Rhea" id="RHEA:19541"/>
        <dbReference type="ChEBI" id="CHEBI:15378"/>
        <dbReference type="ChEBI" id="CHEBI:43474"/>
        <dbReference type="ChEBI" id="CHEBI:57783"/>
        <dbReference type="ChEBI" id="CHEBI:58066"/>
        <dbReference type="ChEBI" id="CHEBI:58274"/>
        <dbReference type="ChEBI" id="CHEBI:58349"/>
        <dbReference type="EC" id="1.2.1.41"/>
    </reaction>
</comment>
<evidence type="ECO:0000313" key="9">
    <source>
        <dbReference type="EMBL" id="SKB03168.1"/>
    </source>
</evidence>
<evidence type="ECO:0000259" key="8">
    <source>
        <dbReference type="Pfam" id="PF00171"/>
    </source>
</evidence>
<comment type="subcellular location">
    <subcellularLocation>
        <location evidence="7">Cytoplasm</location>
    </subcellularLocation>
</comment>
<evidence type="ECO:0000256" key="1">
    <source>
        <dbReference type="ARBA" id="ARBA00004985"/>
    </source>
</evidence>
<dbReference type="STRING" id="48467.SAMN02745166_03787"/>
<dbReference type="HAMAP" id="MF_00412">
    <property type="entry name" value="ProA"/>
    <property type="match status" value="1"/>
</dbReference>
<dbReference type="InterPro" id="IPR000965">
    <property type="entry name" value="GPR_dom"/>
</dbReference>
<dbReference type="Gene3D" id="3.40.605.10">
    <property type="entry name" value="Aldehyde Dehydrogenase, Chain A, domain 1"/>
    <property type="match status" value="1"/>
</dbReference>
<accession>A0A1T4YNM8</accession>
<dbReference type="InterPro" id="IPR015590">
    <property type="entry name" value="Aldehyde_DH_dom"/>
</dbReference>
<dbReference type="CDD" id="cd07079">
    <property type="entry name" value="ALDH_F18-19_ProA-GPR"/>
    <property type="match status" value="1"/>
</dbReference>
<dbReference type="InterPro" id="IPR020593">
    <property type="entry name" value="G-glutamylP_reductase_CS"/>
</dbReference>
<dbReference type="EC" id="1.2.1.41" evidence="7"/>
<dbReference type="GO" id="GO:0055129">
    <property type="term" value="P:L-proline biosynthetic process"/>
    <property type="evidence" value="ECO:0007669"/>
    <property type="project" value="UniProtKB-UniRule"/>
</dbReference>
<dbReference type="PIRSF" id="PIRSF000151">
    <property type="entry name" value="GPR"/>
    <property type="match status" value="1"/>
</dbReference>
<dbReference type="EMBL" id="FUYE01000014">
    <property type="protein sequence ID" value="SKB03168.1"/>
    <property type="molecule type" value="Genomic_DNA"/>
</dbReference>
<keyword evidence="2 7" id="KW-0028">Amino-acid biosynthesis</keyword>
<evidence type="ECO:0000313" key="10">
    <source>
        <dbReference type="Proteomes" id="UP000190774"/>
    </source>
</evidence>
<dbReference type="PANTHER" id="PTHR11063">
    <property type="entry name" value="GLUTAMATE SEMIALDEHYDE DEHYDROGENASE"/>
    <property type="match status" value="1"/>
</dbReference>
<gene>
    <name evidence="7" type="primary">proA</name>
    <name evidence="9" type="ORF">SAMN02745166_03787</name>
</gene>
<dbReference type="Gene3D" id="3.40.309.10">
    <property type="entry name" value="Aldehyde Dehydrogenase, Chain A, domain 2"/>
    <property type="match status" value="1"/>
</dbReference>
<reference evidence="10" key="1">
    <citation type="submission" date="2017-02" db="EMBL/GenBank/DDBJ databases">
        <authorList>
            <person name="Varghese N."/>
            <person name="Submissions S."/>
        </authorList>
    </citation>
    <scope>NUCLEOTIDE SEQUENCE [LARGE SCALE GENOMIC DNA]</scope>
    <source>
        <strain evidence="10">ATCC 700200</strain>
    </source>
</reference>
<evidence type="ECO:0000256" key="3">
    <source>
        <dbReference type="ARBA" id="ARBA00022650"/>
    </source>
</evidence>
<dbReference type="InterPro" id="IPR016162">
    <property type="entry name" value="Ald_DH_N"/>
</dbReference>
<dbReference type="FunFam" id="3.40.309.10:FF:000006">
    <property type="entry name" value="Gamma-glutamyl phosphate reductase"/>
    <property type="match status" value="1"/>
</dbReference>
<dbReference type="NCBIfam" id="NF001221">
    <property type="entry name" value="PRK00197.1"/>
    <property type="match status" value="1"/>
</dbReference>
<keyword evidence="5 7" id="KW-0560">Oxidoreductase</keyword>
<keyword evidence="7" id="KW-0963">Cytoplasm</keyword>
<dbReference type="PROSITE" id="PS01223">
    <property type="entry name" value="PROA"/>
    <property type="match status" value="1"/>
</dbReference>
<keyword evidence="3 7" id="KW-0641">Proline biosynthesis</keyword>
<feature type="domain" description="Aldehyde dehydrogenase" evidence="8">
    <location>
        <begin position="32"/>
        <end position="320"/>
    </location>
</feature>
<dbReference type="AlphaFoldDB" id="A0A1T4YNM8"/>
<evidence type="ECO:0000256" key="5">
    <source>
        <dbReference type="ARBA" id="ARBA00023002"/>
    </source>
</evidence>
<dbReference type="InterPro" id="IPR016161">
    <property type="entry name" value="Ald_DH/histidinol_DH"/>
</dbReference>
<dbReference type="GO" id="GO:0004350">
    <property type="term" value="F:glutamate-5-semialdehyde dehydrogenase activity"/>
    <property type="evidence" value="ECO:0007669"/>
    <property type="project" value="UniProtKB-UniRule"/>
</dbReference>
<evidence type="ECO:0000256" key="4">
    <source>
        <dbReference type="ARBA" id="ARBA00022857"/>
    </source>
</evidence>
<dbReference type="InterPro" id="IPR016163">
    <property type="entry name" value="Ald_DH_C"/>
</dbReference>
<dbReference type="InterPro" id="IPR012134">
    <property type="entry name" value="Glu-5-SA_DH"/>
</dbReference>
<protein>
    <recommendedName>
        <fullName evidence="7">Gamma-glutamyl phosphate reductase</fullName>
        <shortName evidence="7">GPR</shortName>
        <ecNumber evidence="7">1.2.1.41</ecNumber>
    </recommendedName>
    <alternativeName>
        <fullName evidence="7">Glutamate-5-semialdehyde dehydrogenase</fullName>
    </alternativeName>
    <alternativeName>
        <fullName evidence="7">Glutamyl-gamma-semialdehyde dehydrogenase</fullName>
        <shortName evidence="7">GSA dehydrogenase</shortName>
    </alternativeName>
</protein>
<dbReference type="GO" id="GO:0050661">
    <property type="term" value="F:NADP binding"/>
    <property type="evidence" value="ECO:0007669"/>
    <property type="project" value="InterPro"/>
</dbReference>
<dbReference type="PANTHER" id="PTHR11063:SF8">
    <property type="entry name" value="DELTA-1-PYRROLINE-5-CARBOXYLATE SYNTHASE"/>
    <property type="match status" value="1"/>
</dbReference>
<dbReference type="Pfam" id="PF00171">
    <property type="entry name" value="Aldedh"/>
    <property type="match status" value="1"/>
</dbReference>
<comment type="pathway">
    <text evidence="1 7">Amino-acid biosynthesis; L-proline biosynthesis; L-glutamate 5-semialdehyde from L-glutamate: step 2/2.</text>
</comment>
<dbReference type="GO" id="GO:0005737">
    <property type="term" value="C:cytoplasm"/>
    <property type="evidence" value="ECO:0007669"/>
    <property type="project" value="UniProtKB-SubCell"/>
</dbReference>
<name>A0A1T4YNM8_9BACT</name>
<dbReference type="NCBIfam" id="TIGR00407">
    <property type="entry name" value="proA"/>
    <property type="match status" value="1"/>
</dbReference>
<proteinExistence type="inferred from homology"/>
<evidence type="ECO:0000256" key="7">
    <source>
        <dbReference type="HAMAP-Rule" id="MF_00412"/>
    </source>
</evidence>
<evidence type="ECO:0000256" key="2">
    <source>
        <dbReference type="ARBA" id="ARBA00022605"/>
    </source>
</evidence>
<comment type="similarity">
    <text evidence="7">Belongs to the gamma-glutamyl phosphate reductase family.</text>
</comment>
<keyword evidence="4 7" id="KW-0521">NADP</keyword>
<organism evidence="9 10">
    <name type="scientific">Prosthecobacter debontii</name>
    <dbReference type="NCBI Taxonomy" id="48467"/>
    <lineage>
        <taxon>Bacteria</taxon>
        <taxon>Pseudomonadati</taxon>
        <taxon>Verrucomicrobiota</taxon>
        <taxon>Verrucomicrobiia</taxon>
        <taxon>Verrucomicrobiales</taxon>
        <taxon>Verrucomicrobiaceae</taxon>
        <taxon>Prosthecobacter</taxon>
    </lineage>
</organism>